<organism evidence="12 13">
    <name type="scientific">Umbelopsis vinacea</name>
    <dbReference type="NCBI Taxonomy" id="44442"/>
    <lineage>
        <taxon>Eukaryota</taxon>
        <taxon>Fungi</taxon>
        <taxon>Fungi incertae sedis</taxon>
        <taxon>Mucoromycota</taxon>
        <taxon>Mucoromycotina</taxon>
        <taxon>Umbelopsidomycetes</taxon>
        <taxon>Umbelopsidales</taxon>
        <taxon>Umbelopsidaceae</taxon>
        <taxon>Umbelopsis</taxon>
    </lineage>
</organism>
<dbReference type="OrthoDB" id="6255506at2759"/>
<dbReference type="PANTHER" id="PTHR31196">
    <property type="entry name" value="RNA POLYMERASE II NUCLEAR LOCALIZATION PROTEIN SLC7A6OS-RELATED"/>
    <property type="match status" value="1"/>
</dbReference>
<protein>
    <recommendedName>
        <fullName evidence="5">Probable RNA polymerase II nuclear localization protein SLC7A6OS</fullName>
    </recommendedName>
</protein>
<evidence type="ECO:0000256" key="9">
    <source>
        <dbReference type="ARBA" id="ARBA00023242"/>
    </source>
</evidence>
<dbReference type="GO" id="GO:0015031">
    <property type="term" value="P:protein transport"/>
    <property type="evidence" value="ECO:0007669"/>
    <property type="project" value="UniProtKB-KW"/>
</dbReference>
<evidence type="ECO:0000259" key="11">
    <source>
        <dbReference type="Pfam" id="PF08574"/>
    </source>
</evidence>
<evidence type="ECO:0000313" key="13">
    <source>
        <dbReference type="Proteomes" id="UP000612746"/>
    </source>
</evidence>
<evidence type="ECO:0000313" key="12">
    <source>
        <dbReference type="EMBL" id="KAG2172154.1"/>
    </source>
</evidence>
<proteinExistence type="inferred from homology"/>
<feature type="compositionally biased region" description="Basic and acidic residues" evidence="10">
    <location>
        <begin position="134"/>
        <end position="149"/>
    </location>
</feature>
<dbReference type="GO" id="GO:0032502">
    <property type="term" value="P:developmental process"/>
    <property type="evidence" value="ECO:0007669"/>
    <property type="project" value="TreeGrafter"/>
</dbReference>
<evidence type="ECO:0000256" key="1">
    <source>
        <dbReference type="ARBA" id="ARBA00003202"/>
    </source>
</evidence>
<evidence type="ECO:0000256" key="10">
    <source>
        <dbReference type="SAM" id="MobiDB-lite"/>
    </source>
</evidence>
<feature type="region of interest" description="Disordered" evidence="10">
    <location>
        <begin position="281"/>
        <end position="334"/>
    </location>
</feature>
<evidence type="ECO:0000256" key="2">
    <source>
        <dbReference type="ARBA" id="ARBA00004123"/>
    </source>
</evidence>
<evidence type="ECO:0000256" key="3">
    <source>
        <dbReference type="ARBA" id="ARBA00004496"/>
    </source>
</evidence>
<feature type="compositionally biased region" description="Acidic residues" evidence="10">
    <location>
        <begin position="307"/>
        <end position="318"/>
    </location>
</feature>
<evidence type="ECO:0000256" key="6">
    <source>
        <dbReference type="ARBA" id="ARBA00022448"/>
    </source>
</evidence>
<name>A0A8H7PDZ2_9FUNG</name>
<keyword evidence="6" id="KW-0813">Transport</keyword>
<feature type="compositionally biased region" description="Acidic residues" evidence="10">
    <location>
        <begin position="281"/>
        <end position="299"/>
    </location>
</feature>
<dbReference type="Proteomes" id="UP000612746">
    <property type="component" value="Unassembled WGS sequence"/>
</dbReference>
<reference evidence="12" key="1">
    <citation type="submission" date="2020-12" db="EMBL/GenBank/DDBJ databases">
        <title>Metabolic potential, ecology and presence of endohyphal bacteria is reflected in genomic diversity of Mucoromycotina.</title>
        <authorList>
            <person name="Muszewska A."/>
            <person name="Okrasinska A."/>
            <person name="Steczkiewicz K."/>
            <person name="Drgas O."/>
            <person name="Orlowska M."/>
            <person name="Perlinska-Lenart U."/>
            <person name="Aleksandrzak-Piekarczyk T."/>
            <person name="Szatraj K."/>
            <person name="Zielenkiewicz U."/>
            <person name="Pilsyk S."/>
            <person name="Malc E."/>
            <person name="Mieczkowski P."/>
            <person name="Kruszewska J.S."/>
            <person name="Biernat P."/>
            <person name="Pawlowska J."/>
        </authorList>
    </citation>
    <scope>NUCLEOTIDE SEQUENCE</scope>
    <source>
        <strain evidence="12">WA0000051536</strain>
    </source>
</reference>
<dbReference type="GO" id="GO:0005634">
    <property type="term" value="C:nucleus"/>
    <property type="evidence" value="ECO:0007669"/>
    <property type="project" value="UniProtKB-SubCell"/>
</dbReference>
<feature type="region of interest" description="Disordered" evidence="10">
    <location>
        <begin position="124"/>
        <end position="149"/>
    </location>
</feature>
<evidence type="ECO:0000256" key="4">
    <source>
        <dbReference type="ARBA" id="ARBA00010218"/>
    </source>
</evidence>
<comment type="subcellular location">
    <subcellularLocation>
        <location evidence="3">Cytoplasm</location>
    </subcellularLocation>
    <subcellularLocation>
        <location evidence="2">Nucleus</location>
    </subcellularLocation>
</comment>
<feature type="domain" description="Transcription factor Iwr1" evidence="11">
    <location>
        <begin position="245"/>
        <end position="311"/>
    </location>
</feature>
<keyword evidence="8" id="KW-0653">Protein transport</keyword>
<evidence type="ECO:0000256" key="5">
    <source>
        <dbReference type="ARBA" id="ARBA00017036"/>
    </source>
</evidence>
<accession>A0A8H7PDZ2</accession>
<dbReference type="AlphaFoldDB" id="A0A8H7PDZ2"/>
<evidence type="ECO:0000256" key="7">
    <source>
        <dbReference type="ARBA" id="ARBA00022490"/>
    </source>
</evidence>
<dbReference type="PANTHER" id="PTHR31196:SF2">
    <property type="entry name" value="RNA POLYMERASE II NUCLEAR LOCALIZATION PROTEIN SLC7A6OS-RELATED"/>
    <property type="match status" value="1"/>
</dbReference>
<keyword evidence="13" id="KW-1185">Reference proteome</keyword>
<gene>
    <name evidence="12" type="ORF">INT44_005525</name>
</gene>
<sequence length="334" mass="38450">MSLPTEVPSPVRPKVPNDIEGANLIRKESRPATVKSSEPQLTILRIKRKRNEEPLEALLVQQEAERQNNRGQRKIRKNIETNDKDGEVPVVPRLFRLAETVGEQSFKNINEARKLKERISRRIQPGSRPMTPDVESRKEQRVEKQQVDARTARYRVIQQNRRKKEEPAGPPQVESAADKLSADLFQLYDAVKEKDSNANILLEDEAEDDLVMCNFISMVKEYLTVEERDEEAKKFSQTPVDDDDGYVYDVYYRDDTAVKSAFPSHNIGALIWADEQLELMNDDSDDSDVGDSEDEDSNAEDFYQNDYPEEEDYDDVLDEYASSEQLSSDDDYGY</sequence>
<dbReference type="Pfam" id="PF08574">
    <property type="entry name" value="Iwr1"/>
    <property type="match status" value="1"/>
</dbReference>
<comment type="similarity">
    <text evidence="4">Belongs to the IWR1/SLC7A6OS family.</text>
</comment>
<evidence type="ECO:0000256" key="8">
    <source>
        <dbReference type="ARBA" id="ARBA00022927"/>
    </source>
</evidence>
<dbReference type="GO" id="GO:0005737">
    <property type="term" value="C:cytoplasm"/>
    <property type="evidence" value="ECO:0007669"/>
    <property type="project" value="UniProtKB-SubCell"/>
</dbReference>
<comment type="function">
    <text evidence="1">Directs RNA polymerase II nuclear import.</text>
</comment>
<comment type="caution">
    <text evidence="12">The sequence shown here is derived from an EMBL/GenBank/DDBJ whole genome shotgun (WGS) entry which is preliminary data.</text>
</comment>
<keyword evidence="9" id="KW-0539">Nucleus</keyword>
<keyword evidence="7" id="KW-0963">Cytoplasm</keyword>
<dbReference type="InterPro" id="IPR013883">
    <property type="entry name" value="TF_Iwr1_dom"/>
</dbReference>
<dbReference type="InterPro" id="IPR040218">
    <property type="entry name" value="SLC7A6OS"/>
</dbReference>
<dbReference type="EMBL" id="JAEPRA010000025">
    <property type="protein sequence ID" value="KAG2172154.1"/>
    <property type="molecule type" value="Genomic_DNA"/>
</dbReference>